<feature type="region of interest" description="Disordered" evidence="1">
    <location>
        <begin position="28"/>
        <end position="74"/>
    </location>
</feature>
<comment type="caution">
    <text evidence="2">The sequence shown here is derived from an EMBL/GenBank/DDBJ whole genome shotgun (WGS) entry which is preliminary data.</text>
</comment>
<accession>A0A918Y2F9</accession>
<gene>
    <name evidence="2" type="ORF">GCM10010508_16920</name>
</gene>
<evidence type="ECO:0000256" key="1">
    <source>
        <dbReference type="SAM" id="MobiDB-lite"/>
    </source>
</evidence>
<organism evidence="2 3">
    <name type="scientific">Streptomyces naganishii JCM 4654</name>
    <dbReference type="NCBI Taxonomy" id="1306179"/>
    <lineage>
        <taxon>Bacteria</taxon>
        <taxon>Bacillati</taxon>
        <taxon>Actinomycetota</taxon>
        <taxon>Actinomycetes</taxon>
        <taxon>Kitasatosporales</taxon>
        <taxon>Streptomycetaceae</taxon>
        <taxon>Streptomyces</taxon>
    </lineage>
</organism>
<evidence type="ECO:0000313" key="2">
    <source>
        <dbReference type="EMBL" id="GHD86972.1"/>
    </source>
</evidence>
<keyword evidence="3" id="KW-1185">Reference proteome</keyword>
<reference evidence="2" key="1">
    <citation type="journal article" date="2014" name="Int. J. Syst. Evol. Microbiol.">
        <title>Complete genome sequence of Corynebacterium casei LMG S-19264T (=DSM 44701T), isolated from a smear-ripened cheese.</title>
        <authorList>
            <consortium name="US DOE Joint Genome Institute (JGI-PGF)"/>
            <person name="Walter F."/>
            <person name="Albersmeier A."/>
            <person name="Kalinowski J."/>
            <person name="Ruckert C."/>
        </authorList>
    </citation>
    <scope>NUCLEOTIDE SEQUENCE</scope>
    <source>
        <strain evidence="2">JCM 4654</strain>
    </source>
</reference>
<dbReference type="Proteomes" id="UP000608955">
    <property type="component" value="Unassembled WGS sequence"/>
</dbReference>
<name>A0A918Y2F9_9ACTN</name>
<evidence type="ECO:0000313" key="3">
    <source>
        <dbReference type="Proteomes" id="UP000608955"/>
    </source>
</evidence>
<proteinExistence type="predicted"/>
<reference evidence="2" key="2">
    <citation type="submission" date="2020-09" db="EMBL/GenBank/DDBJ databases">
        <authorList>
            <person name="Sun Q."/>
            <person name="Ohkuma M."/>
        </authorList>
    </citation>
    <scope>NUCLEOTIDE SEQUENCE</scope>
    <source>
        <strain evidence="2">JCM 4654</strain>
    </source>
</reference>
<feature type="compositionally biased region" description="Basic and acidic residues" evidence="1">
    <location>
        <begin position="43"/>
        <end position="59"/>
    </location>
</feature>
<protein>
    <submittedName>
        <fullName evidence="2">Uncharacterized protein</fullName>
    </submittedName>
</protein>
<sequence>MTHSSTGKDHNPIYEDLIRERGDVVAEARRAAQHTQHQATELLRGRDAGRQARHGDDGTRAAVAGQPEWRGSQP</sequence>
<dbReference type="AlphaFoldDB" id="A0A918Y2F9"/>
<dbReference type="EMBL" id="BMVF01000004">
    <property type="protein sequence ID" value="GHD86972.1"/>
    <property type="molecule type" value="Genomic_DNA"/>
</dbReference>